<proteinExistence type="predicted"/>
<gene>
    <name evidence="3" type="ORF">P5673_021558</name>
</gene>
<evidence type="ECO:0000313" key="3">
    <source>
        <dbReference type="EMBL" id="KAK2556335.1"/>
    </source>
</evidence>
<feature type="region of interest" description="Disordered" evidence="1">
    <location>
        <begin position="32"/>
        <end position="55"/>
    </location>
</feature>
<feature type="compositionally biased region" description="Acidic residues" evidence="1">
    <location>
        <begin position="32"/>
        <end position="49"/>
    </location>
</feature>
<dbReference type="AlphaFoldDB" id="A0AAD9Q7Y2"/>
<dbReference type="EMBL" id="JARQWQ010000056">
    <property type="protein sequence ID" value="KAK2556335.1"/>
    <property type="molecule type" value="Genomic_DNA"/>
</dbReference>
<name>A0AAD9Q7Y2_ACRCE</name>
<evidence type="ECO:0000313" key="4">
    <source>
        <dbReference type="Proteomes" id="UP001249851"/>
    </source>
</evidence>
<dbReference type="Proteomes" id="UP001249851">
    <property type="component" value="Unassembled WGS sequence"/>
</dbReference>
<sequence>MSKSLIIRPFKMAYHMTCEEVLAEVWRENDEEYSSFDDSESDEGEEDDNIVYGYPNDRSGRLFGELSSDGEMDAITQNVNNNQDLNNGDHMRNNVAPNIVFLDEQDVANVRQVIVDNEYHESEVESDQSVEVQPRASKLPRRNVTQKTQQRGSQPAQFVWGQGAVDNEIPAFQVRPGPVRVWGGESTPLTLFQLFWDDNLFDFIKNMTNKNTLVKRRANPEKHKTKWSEIENINEMKTFFGICVAMGILKLPEIHLYWQRKYSLLEIADWNQHMNCDRFIAILRYLNFCDEEVESQPQQVAPDQPPAQPDKLYTVRHFLNQLLPRYAAEWTGNQWLAIDEQMIPC</sequence>
<organism evidence="3 4">
    <name type="scientific">Acropora cervicornis</name>
    <name type="common">Staghorn coral</name>
    <dbReference type="NCBI Taxonomy" id="6130"/>
    <lineage>
        <taxon>Eukaryota</taxon>
        <taxon>Metazoa</taxon>
        <taxon>Cnidaria</taxon>
        <taxon>Anthozoa</taxon>
        <taxon>Hexacorallia</taxon>
        <taxon>Scleractinia</taxon>
        <taxon>Astrocoeniina</taxon>
        <taxon>Acroporidae</taxon>
        <taxon>Acropora</taxon>
    </lineage>
</organism>
<reference evidence="3" key="1">
    <citation type="journal article" date="2023" name="G3 (Bethesda)">
        <title>Whole genome assembly and annotation of the endangered Caribbean coral Acropora cervicornis.</title>
        <authorList>
            <person name="Selwyn J.D."/>
            <person name="Vollmer S.V."/>
        </authorList>
    </citation>
    <scope>NUCLEOTIDE SEQUENCE</scope>
    <source>
        <strain evidence="3">K2</strain>
    </source>
</reference>
<feature type="domain" description="PiggyBac transposable element-derived protein" evidence="2">
    <location>
        <begin position="187"/>
        <end position="345"/>
    </location>
</feature>
<comment type="caution">
    <text evidence="3">The sequence shown here is derived from an EMBL/GenBank/DDBJ whole genome shotgun (WGS) entry which is preliminary data.</text>
</comment>
<keyword evidence="4" id="KW-1185">Reference proteome</keyword>
<accession>A0AAD9Q7Y2</accession>
<feature type="region of interest" description="Disordered" evidence="1">
    <location>
        <begin position="122"/>
        <end position="156"/>
    </location>
</feature>
<protein>
    <submittedName>
        <fullName evidence="3">PiggyBac transposable element-derived protein 4</fullName>
    </submittedName>
</protein>
<dbReference type="Pfam" id="PF13843">
    <property type="entry name" value="DDE_Tnp_1_7"/>
    <property type="match status" value="1"/>
</dbReference>
<evidence type="ECO:0000256" key="1">
    <source>
        <dbReference type="SAM" id="MobiDB-lite"/>
    </source>
</evidence>
<dbReference type="PANTHER" id="PTHR46599:SF3">
    <property type="entry name" value="PIGGYBAC TRANSPOSABLE ELEMENT-DERIVED PROTEIN 4"/>
    <property type="match status" value="1"/>
</dbReference>
<dbReference type="InterPro" id="IPR029526">
    <property type="entry name" value="PGBD"/>
</dbReference>
<reference evidence="3" key="2">
    <citation type="journal article" date="2023" name="Science">
        <title>Genomic signatures of disease resistance in endangered staghorn corals.</title>
        <authorList>
            <person name="Vollmer S.V."/>
            <person name="Selwyn J.D."/>
            <person name="Despard B.A."/>
            <person name="Roesel C.L."/>
        </authorList>
    </citation>
    <scope>NUCLEOTIDE SEQUENCE</scope>
    <source>
        <strain evidence="3">K2</strain>
    </source>
</reference>
<evidence type="ECO:0000259" key="2">
    <source>
        <dbReference type="Pfam" id="PF13843"/>
    </source>
</evidence>
<dbReference type="PANTHER" id="PTHR46599">
    <property type="entry name" value="PIGGYBAC TRANSPOSABLE ELEMENT-DERIVED PROTEIN 4"/>
    <property type="match status" value="1"/>
</dbReference>
<feature type="compositionally biased region" description="Polar residues" evidence="1">
    <location>
        <begin position="143"/>
        <end position="156"/>
    </location>
</feature>